<keyword evidence="1" id="KW-0472">Membrane</keyword>
<comment type="caution">
    <text evidence="2">The sequence shown here is derived from an EMBL/GenBank/DDBJ whole genome shotgun (WGS) entry which is preliminary data.</text>
</comment>
<proteinExistence type="predicted"/>
<sequence length="81" mass="9690">MHIFVYERLNNESRLTMKELITNMIFLMLGVVIFTIELVYKFNDTLGWLLATVGVLLFGIGLFYKSRKPIKFFIEFFIHFF</sequence>
<gene>
    <name evidence="2" type="ORF">J5Y03_17500</name>
</gene>
<name>A0A940NUE3_9BACI</name>
<protein>
    <submittedName>
        <fullName evidence="2">Uncharacterized protein</fullName>
    </submittedName>
</protein>
<keyword evidence="1" id="KW-1133">Transmembrane helix</keyword>
<dbReference type="EMBL" id="JAGIYQ010000017">
    <property type="protein sequence ID" value="MBP0726956.1"/>
    <property type="molecule type" value="Genomic_DNA"/>
</dbReference>
<keyword evidence="3" id="KW-1185">Reference proteome</keyword>
<dbReference type="Proteomes" id="UP000682134">
    <property type="component" value="Unassembled WGS sequence"/>
</dbReference>
<feature type="transmembrane region" description="Helical" evidence="1">
    <location>
        <begin position="20"/>
        <end position="40"/>
    </location>
</feature>
<evidence type="ECO:0000313" key="2">
    <source>
        <dbReference type="EMBL" id="MBP0726956.1"/>
    </source>
</evidence>
<evidence type="ECO:0000256" key="1">
    <source>
        <dbReference type="SAM" id="Phobius"/>
    </source>
</evidence>
<feature type="transmembrane region" description="Helical" evidence="1">
    <location>
        <begin position="46"/>
        <end position="64"/>
    </location>
</feature>
<accession>A0A940NUE3</accession>
<dbReference type="RefSeq" id="WP_209407298.1">
    <property type="nucleotide sequence ID" value="NZ_JAGIYQ010000017.1"/>
</dbReference>
<organism evidence="2 3">
    <name type="scientific">Gottfriedia endophytica</name>
    <dbReference type="NCBI Taxonomy" id="2820819"/>
    <lineage>
        <taxon>Bacteria</taxon>
        <taxon>Bacillati</taxon>
        <taxon>Bacillota</taxon>
        <taxon>Bacilli</taxon>
        <taxon>Bacillales</taxon>
        <taxon>Bacillaceae</taxon>
        <taxon>Gottfriedia</taxon>
    </lineage>
</organism>
<keyword evidence="1" id="KW-0812">Transmembrane</keyword>
<evidence type="ECO:0000313" key="3">
    <source>
        <dbReference type="Proteomes" id="UP000682134"/>
    </source>
</evidence>
<dbReference type="AlphaFoldDB" id="A0A940NUE3"/>
<reference evidence="2" key="1">
    <citation type="submission" date="2021-04" db="EMBL/GenBank/DDBJ databases">
        <title>Genome seq and assembly of Bacillus sp.</title>
        <authorList>
            <person name="Chhetri G."/>
        </authorList>
    </citation>
    <scope>NUCLEOTIDE SEQUENCE</scope>
    <source>
        <strain evidence="2">RG28</strain>
    </source>
</reference>